<comment type="caution">
    <text evidence="2">The sequence shown here is derived from an EMBL/GenBank/DDBJ whole genome shotgun (WGS) entry which is preliminary data.</text>
</comment>
<feature type="signal peptide" evidence="1">
    <location>
        <begin position="1"/>
        <end position="25"/>
    </location>
</feature>
<dbReference type="Proteomes" id="UP000796880">
    <property type="component" value="Unassembled WGS sequence"/>
</dbReference>
<dbReference type="PANTHER" id="PTHR35290:SF2">
    <property type="entry name" value="PROTEIN CASPARIAN STRIP INTEGRITY FACTOR 1"/>
    <property type="match status" value="1"/>
</dbReference>
<reference evidence="2" key="1">
    <citation type="submission" date="2020-03" db="EMBL/GenBank/DDBJ databases">
        <title>A high-quality chromosome-level genome assembly of a woody plant with both climbing and erect habits, Rhamnella rubrinervis.</title>
        <authorList>
            <person name="Lu Z."/>
            <person name="Yang Y."/>
            <person name="Zhu X."/>
            <person name="Sun Y."/>
        </authorList>
    </citation>
    <scope>NUCLEOTIDE SEQUENCE</scope>
    <source>
        <strain evidence="2">BYM</strain>
        <tissue evidence="2">Leaf</tissue>
    </source>
</reference>
<evidence type="ECO:0000313" key="3">
    <source>
        <dbReference type="Proteomes" id="UP000796880"/>
    </source>
</evidence>
<dbReference type="PANTHER" id="PTHR35290">
    <property type="entry name" value="PROTEIN CASPARIAN STRIP INTEGRITY FACTOR 1-RELATED"/>
    <property type="match status" value="1"/>
</dbReference>
<dbReference type="InterPro" id="IPR038974">
    <property type="entry name" value="CIF1/2"/>
</dbReference>
<gene>
    <name evidence="2" type="ORF">FNV43_RR22832</name>
</gene>
<feature type="chain" id="PRO_5035420997" evidence="1">
    <location>
        <begin position="26"/>
        <end position="104"/>
    </location>
</feature>
<evidence type="ECO:0000256" key="1">
    <source>
        <dbReference type="SAM" id="SignalP"/>
    </source>
</evidence>
<sequence length="104" mass="11772">MMLLKQFSLLLLLIISVSLLSTSIAAGRQLKSVNKLDKEVAVDATDEDMLGSTLEEEKYEFGEAENHEERTDIHERLLRVNTKDYGRYNPAPALVKPPFKLIPN</sequence>
<dbReference type="AlphaFoldDB" id="A0A8K0DR62"/>
<dbReference type="OrthoDB" id="1936508at2759"/>
<protein>
    <submittedName>
        <fullName evidence="2">Uncharacterized protein</fullName>
    </submittedName>
</protein>
<dbReference type="EMBL" id="VOIH02000010">
    <property type="protein sequence ID" value="KAF3435740.1"/>
    <property type="molecule type" value="Genomic_DNA"/>
</dbReference>
<organism evidence="2 3">
    <name type="scientific">Rhamnella rubrinervis</name>
    <dbReference type="NCBI Taxonomy" id="2594499"/>
    <lineage>
        <taxon>Eukaryota</taxon>
        <taxon>Viridiplantae</taxon>
        <taxon>Streptophyta</taxon>
        <taxon>Embryophyta</taxon>
        <taxon>Tracheophyta</taxon>
        <taxon>Spermatophyta</taxon>
        <taxon>Magnoliopsida</taxon>
        <taxon>eudicotyledons</taxon>
        <taxon>Gunneridae</taxon>
        <taxon>Pentapetalae</taxon>
        <taxon>rosids</taxon>
        <taxon>fabids</taxon>
        <taxon>Rosales</taxon>
        <taxon>Rhamnaceae</taxon>
        <taxon>rhamnoid group</taxon>
        <taxon>Rhamneae</taxon>
        <taxon>Rhamnella</taxon>
    </lineage>
</organism>
<keyword evidence="1" id="KW-0732">Signal</keyword>
<accession>A0A8K0DR62</accession>
<evidence type="ECO:0000313" key="2">
    <source>
        <dbReference type="EMBL" id="KAF3435740.1"/>
    </source>
</evidence>
<proteinExistence type="predicted"/>
<keyword evidence="3" id="KW-1185">Reference proteome</keyword>
<name>A0A8K0DR62_9ROSA</name>